<evidence type="ECO:0000313" key="3">
    <source>
        <dbReference type="Proteomes" id="UP001597438"/>
    </source>
</evidence>
<dbReference type="EMBL" id="JBHUOJ010000022">
    <property type="protein sequence ID" value="MFD2833738.1"/>
    <property type="molecule type" value="Genomic_DNA"/>
</dbReference>
<protein>
    <submittedName>
        <fullName evidence="2">Uncharacterized protein</fullName>
    </submittedName>
</protein>
<evidence type="ECO:0000313" key="2">
    <source>
        <dbReference type="EMBL" id="MFD2833738.1"/>
    </source>
</evidence>
<keyword evidence="3" id="KW-1185">Reference proteome</keyword>
<accession>A0ABW5X683</accession>
<reference evidence="3" key="1">
    <citation type="journal article" date="2019" name="Int. J. Syst. Evol. Microbiol.">
        <title>The Global Catalogue of Microorganisms (GCM) 10K type strain sequencing project: providing services to taxonomists for standard genome sequencing and annotation.</title>
        <authorList>
            <consortium name="The Broad Institute Genomics Platform"/>
            <consortium name="The Broad Institute Genome Sequencing Center for Infectious Disease"/>
            <person name="Wu L."/>
            <person name="Ma J."/>
        </authorList>
    </citation>
    <scope>NUCLEOTIDE SEQUENCE [LARGE SCALE GENOMIC DNA]</scope>
    <source>
        <strain evidence="3">KCTC 52925</strain>
    </source>
</reference>
<name>A0ABW5X683_9FLAO</name>
<feature type="compositionally biased region" description="Low complexity" evidence="1">
    <location>
        <begin position="58"/>
        <end position="79"/>
    </location>
</feature>
<organism evidence="2 3">
    <name type="scientific">Christiangramia antarctica</name>
    <dbReference type="NCBI Taxonomy" id="2058158"/>
    <lineage>
        <taxon>Bacteria</taxon>
        <taxon>Pseudomonadati</taxon>
        <taxon>Bacteroidota</taxon>
        <taxon>Flavobacteriia</taxon>
        <taxon>Flavobacteriales</taxon>
        <taxon>Flavobacteriaceae</taxon>
        <taxon>Christiangramia</taxon>
    </lineage>
</organism>
<dbReference type="Proteomes" id="UP001597438">
    <property type="component" value="Unassembled WGS sequence"/>
</dbReference>
<sequence length="182" mass="20358">MELVCFPDWDYICEELGWGSTGWDINMESTPTDYERDCNFVYQGQECYLRDSGGGGETTTSTGTNTDTGGSTTTNTGGFTAATSDDDVIEFKEFTSQLPYDLRSYYMDSNNSRLKNSIYQYLISKKEGYDFTIGSKNFAEEAIRTHKDGGQIDLIREILKDSSFINTKADCVLKELISSGNN</sequence>
<comment type="caution">
    <text evidence="2">The sequence shown here is derived from an EMBL/GenBank/DDBJ whole genome shotgun (WGS) entry which is preliminary data.</text>
</comment>
<evidence type="ECO:0000256" key="1">
    <source>
        <dbReference type="SAM" id="MobiDB-lite"/>
    </source>
</evidence>
<proteinExistence type="predicted"/>
<gene>
    <name evidence="2" type="ORF">ACFSYS_10595</name>
</gene>
<dbReference type="RefSeq" id="WP_251742826.1">
    <property type="nucleotide sequence ID" value="NZ_JBHUOJ010000022.1"/>
</dbReference>
<feature type="region of interest" description="Disordered" evidence="1">
    <location>
        <begin position="52"/>
        <end position="79"/>
    </location>
</feature>